<accession>A0A011N4F3</accession>
<reference evidence="2" key="1">
    <citation type="submission" date="2014-02" db="EMBL/GenBank/DDBJ databases">
        <title>Expanding our view of genomic diversity in Candidatus Accumulibacter clades.</title>
        <authorList>
            <person name="Skennerton C.T."/>
            <person name="Barr J.J."/>
            <person name="Slater F.R."/>
            <person name="Bond P.L."/>
            <person name="Tyson G.W."/>
        </authorList>
    </citation>
    <scope>NUCLEOTIDE SEQUENCE [LARGE SCALE GENOMIC DNA]</scope>
</reference>
<dbReference type="InterPro" id="IPR011335">
    <property type="entry name" value="Restrct_endonuc-II-like"/>
</dbReference>
<dbReference type="CDD" id="cd06260">
    <property type="entry name" value="DUF820-like"/>
    <property type="match status" value="1"/>
</dbReference>
<dbReference type="STRING" id="1454001.AW08_00274"/>
<proteinExistence type="predicted"/>
<evidence type="ECO:0000313" key="3">
    <source>
        <dbReference type="Proteomes" id="UP000020218"/>
    </source>
</evidence>
<keyword evidence="3" id="KW-1185">Reference proteome</keyword>
<dbReference type="PANTHER" id="PTHR36558">
    <property type="entry name" value="GLR1098 PROTEIN"/>
    <property type="match status" value="1"/>
</dbReference>
<dbReference type="AlphaFoldDB" id="A0A011N4F3"/>
<comment type="caution">
    <text evidence="2">The sequence shown here is derived from an EMBL/GenBank/DDBJ whole genome shotgun (WGS) entry which is preliminary data.</text>
</comment>
<dbReference type="InterPro" id="IPR012296">
    <property type="entry name" value="Nuclease_put_TT1808"/>
</dbReference>
<name>A0A011N4F3_9PROT</name>
<dbReference type="Proteomes" id="UP000020218">
    <property type="component" value="Unassembled WGS sequence"/>
</dbReference>
<evidence type="ECO:0000313" key="2">
    <source>
        <dbReference type="EMBL" id="EXI69781.1"/>
    </source>
</evidence>
<dbReference type="PATRIC" id="fig|1454001.3.peg.106"/>
<dbReference type="Pfam" id="PF05685">
    <property type="entry name" value="Uma2"/>
    <property type="match status" value="1"/>
</dbReference>
<dbReference type="Gene3D" id="3.90.1570.10">
    <property type="entry name" value="tt1808, chain A"/>
    <property type="match status" value="1"/>
</dbReference>
<dbReference type="EMBL" id="JFAX01000001">
    <property type="protein sequence ID" value="EXI69781.1"/>
    <property type="molecule type" value="Genomic_DNA"/>
</dbReference>
<evidence type="ECO:0000259" key="1">
    <source>
        <dbReference type="Pfam" id="PF05685"/>
    </source>
</evidence>
<sequence>MGEAKLSLISESAYLAGEELPGLRHEYVRGETFAMTGASKAHGTIVGNIFAVIRAHLRGTPCRTWAADMKVHVESAGAYYYPDVVVTCSERDLAADAPQNHLAAPRVVVEVLSPGTEKVDRREKWMNYRQLPSLREYVLVDQERQWAEVFRRGEEGWLHEIILPGETLPLRSLDMRLSMDDIYEAATVPRTAKKDDS</sequence>
<dbReference type="PANTHER" id="PTHR36558:SF1">
    <property type="entry name" value="RESTRICTION ENDONUCLEASE DOMAIN-CONTAINING PROTEIN-RELATED"/>
    <property type="match status" value="1"/>
</dbReference>
<gene>
    <name evidence="2" type="ORF">AW08_00274</name>
</gene>
<protein>
    <recommendedName>
        <fullName evidence="1">Putative restriction endonuclease domain-containing protein</fullName>
    </recommendedName>
</protein>
<organism evidence="2 3">
    <name type="scientific">Candidatus Accumulibacter adjunctus</name>
    <dbReference type="NCBI Taxonomy" id="1454001"/>
    <lineage>
        <taxon>Bacteria</taxon>
        <taxon>Pseudomonadati</taxon>
        <taxon>Pseudomonadota</taxon>
        <taxon>Betaproteobacteria</taxon>
        <taxon>Candidatus Accumulibacter</taxon>
    </lineage>
</organism>
<feature type="domain" description="Putative restriction endonuclease" evidence="1">
    <location>
        <begin position="18"/>
        <end position="173"/>
    </location>
</feature>
<dbReference type="SUPFAM" id="SSF52980">
    <property type="entry name" value="Restriction endonuclease-like"/>
    <property type="match status" value="1"/>
</dbReference>
<dbReference type="InterPro" id="IPR008538">
    <property type="entry name" value="Uma2"/>
</dbReference>